<gene>
    <name evidence="5" type="ORF">BU24DRAFT_451583</name>
</gene>
<dbReference type="GO" id="GO:0045944">
    <property type="term" value="P:positive regulation of transcription by RNA polymerase II"/>
    <property type="evidence" value="ECO:0007669"/>
    <property type="project" value="TreeGrafter"/>
</dbReference>
<organism evidence="5 6">
    <name type="scientific">Aaosphaeria arxii CBS 175.79</name>
    <dbReference type="NCBI Taxonomy" id="1450172"/>
    <lineage>
        <taxon>Eukaryota</taxon>
        <taxon>Fungi</taxon>
        <taxon>Dikarya</taxon>
        <taxon>Ascomycota</taxon>
        <taxon>Pezizomycotina</taxon>
        <taxon>Dothideomycetes</taxon>
        <taxon>Pleosporomycetidae</taxon>
        <taxon>Pleosporales</taxon>
        <taxon>Pleosporales incertae sedis</taxon>
        <taxon>Aaosphaeria</taxon>
    </lineage>
</organism>
<accession>A0A6A5XN75</accession>
<protein>
    <recommendedName>
        <fullName evidence="4">Zn(2)-C6 fungal-type domain-containing protein</fullName>
    </recommendedName>
</protein>
<dbReference type="RefSeq" id="XP_033382921.1">
    <property type="nucleotide sequence ID" value="XM_033531125.1"/>
</dbReference>
<dbReference type="GO" id="GO:0005634">
    <property type="term" value="C:nucleus"/>
    <property type="evidence" value="ECO:0007669"/>
    <property type="project" value="UniProtKB-SubCell"/>
</dbReference>
<evidence type="ECO:0000259" key="4">
    <source>
        <dbReference type="PROSITE" id="PS50048"/>
    </source>
</evidence>
<dbReference type="GeneID" id="54288522"/>
<evidence type="ECO:0000256" key="1">
    <source>
        <dbReference type="ARBA" id="ARBA00004123"/>
    </source>
</evidence>
<dbReference type="SMART" id="SM00066">
    <property type="entry name" value="GAL4"/>
    <property type="match status" value="1"/>
</dbReference>
<name>A0A6A5XN75_9PLEO</name>
<feature type="domain" description="Zn(2)-C6 fungal-type" evidence="4">
    <location>
        <begin position="11"/>
        <end position="39"/>
    </location>
</feature>
<keyword evidence="2" id="KW-0539">Nucleus</keyword>
<dbReference type="Pfam" id="PF00172">
    <property type="entry name" value="Zn_clus"/>
    <property type="match status" value="1"/>
</dbReference>
<evidence type="ECO:0000313" key="5">
    <source>
        <dbReference type="EMBL" id="KAF2014582.1"/>
    </source>
</evidence>
<evidence type="ECO:0000256" key="2">
    <source>
        <dbReference type="ARBA" id="ARBA00023242"/>
    </source>
</evidence>
<evidence type="ECO:0000256" key="3">
    <source>
        <dbReference type="SAM" id="MobiDB-lite"/>
    </source>
</evidence>
<dbReference type="InterPro" id="IPR021858">
    <property type="entry name" value="Fun_TF"/>
</dbReference>
<dbReference type="OrthoDB" id="5386330at2759"/>
<dbReference type="PANTHER" id="PTHR37534:SF48">
    <property type="entry name" value="FINGER DOMAIN PROTEIN, PUTATIVE-RELATED"/>
    <property type="match status" value="1"/>
</dbReference>
<dbReference type="GO" id="GO:0000981">
    <property type="term" value="F:DNA-binding transcription factor activity, RNA polymerase II-specific"/>
    <property type="evidence" value="ECO:0007669"/>
    <property type="project" value="InterPro"/>
</dbReference>
<reference evidence="5" key="1">
    <citation type="journal article" date="2020" name="Stud. Mycol.">
        <title>101 Dothideomycetes genomes: a test case for predicting lifestyles and emergence of pathogens.</title>
        <authorList>
            <person name="Haridas S."/>
            <person name="Albert R."/>
            <person name="Binder M."/>
            <person name="Bloem J."/>
            <person name="Labutti K."/>
            <person name="Salamov A."/>
            <person name="Andreopoulos B."/>
            <person name="Baker S."/>
            <person name="Barry K."/>
            <person name="Bills G."/>
            <person name="Bluhm B."/>
            <person name="Cannon C."/>
            <person name="Castanera R."/>
            <person name="Culley D."/>
            <person name="Daum C."/>
            <person name="Ezra D."/>
            <person name="Gonzalez J."/>
            <person name="Henrissat B."/>
            <person name="Kuo A."/>
            <person name="Liang C."/>
            <person name="Lipzen A."/>
            <person name="Lutzoni F."/>
            <person name="Magnuson J."/>
            <person name="Mondo S."/>
            <person name="Nolan M."/>
            <person name="Ohm R."/>
            <person name="Pangilinan J."/>
            <person name="Park H.-J."/>
            <person name="Ramirez L."/>
            <person name="Alfaro M."/>
            <person name="Sun H."/>
            <person name="Tritt A."/>
            <person name="Yoshinaga Y."/>
            <person name="Zwiers L.-H."/>
            <person name="Turgeon B."/>
            <person name="Goodwin S."/>
            <person name="Spatafora J."/>
            <person name="Crous P."/>
            <person name="Grigoriev I."/>
        </authorList>
    </citation>
    <scope>NUCLEOTIDE SEQUENCE</scope>
    <source>
        <strain evidence="5">CBS 175.79</strain>
    </source>
</reference>
<dbReference type="InterPro" id="IPR001138">
    <property type="entry name" value="Zn2Cys6_DnaBD"/>
</dbReference>
<proteinExistence type="predicted"/>
<dbReference type="Pfam" id="PF11951">
    <property type="entry name" value="Fungal_trans_2"/>
    <property type="match status" value="1"/>
</dbReference>
<evidence type="ECO:0000313" key="6">
    <source>
        <dbReference type="Proteomes" id="UP000799778"/>
    </source>
</evidence>
<dbReference type="Proteomes" id="UP000799778">
    <property type="component" value="Unassembled WGS sequence"/>
</dbReference>
<dbReference type="GO" id="GO:0000976">
    <property type="term" value="F:transcription cis-regulatory region binding"/>
    <property type="evidence" value="ECO:0007669"/>
    <property type="project" value="TreeGrafter"/>
</dbReference>
<keyword evidence="6" id="KW-1185">Reference proteome</keyword>
<dbReference type="InterPro" id="IPR036864">
    <property type="entry name" value="Zn2-C6_fun-type_DNA-bd_sf"/>
</dbReference>
<dbReference type="CDD" id="cd00067">
    <property type="entry name" value="GAL4"/>
    <property type="match status" value="1"/>
</dbReference>
<dbReference type="PROSITE" id="PS50048">
    <property type="entry name" value="ZN2_CY6_FUNGAL_2"/>
    <property type="match status" value="1"/>
</dbReference>
<sequence length="538" mass="60744">MSDKPTNQRRQCWACFKRRIVCDFGLPACKKCQNAGMECPGYDEKKPLKWLEPGRVTSKTRTKRKIPIEPGKKVPGGKKKNPRDDEEILKEPPPGAGTTLVYRGTKSSAKVESLLLKGKVSEAIQYVTDMGFLCADIEFVPRNKFRDVTSEVVDAVKFYNDRLFPHMLEVFQMAPSPHVIQFPLSALHHLPLAINHTLVGFALGYRMHCNELPHAEVWSKVYHHRGLAIRNLSDIINRCELTKKIESRKQKILLDTTIASILVFLCGELQQCASLNWRYHIDGMSRLIQLRGGITTCWHESPHARSAILMFIMIGVFANATSPADDHMEIAPHLELLKLLDEMYDDLFSYCLCPGPLFQDVVCINHLRAQVAAGATSTTSGQLVALELLMRVDSFSPVKWAKERDGFHEEFTILGSLWQAAVILYCISSLQQHSLLHPTPQLQAMRASYGDSIYGLISQAVENPRTKYFIAWPLVVAGVEAADRGVVTQGWVDERLGEVSRYTGTSAPLLARAAMRRFWKSEQKEWEDCFNKPFAFVV</sequence>
<dbReference type="SUPFAM" id="SSF57701">
    <property type="entry name" value="Zn2/Cys6 DNA-binding domain"/>
    <property type="match status" value="1"/>
</dbReference>
<dbReference type="EMBL" id="ML978070">
    <property type="protein sequence ID" value="KAF2014582.1"/>
    <property type="molecule type" value="Genomic_DNA"/>
</dbReference>
<dbReference type="PANTHER" id="PTHR37534">
    <property type="entry name" value="TRANSCRIPTIONAL ACTIVATOR PROTEIN UGA3"/>
    <property type="match status" value="1"/>
</dbReference>
<dbReference type="AlphaFoldDB" id="A0A6A5XN75"/>
<dbReference type="GO" id="GO:0008270">
    <property type="term" value="F:zinc ion binding"/>
    <property type="evidence" value="ECO:0007669"/>
    <property type="project" value="InterPro"/>
</dbReference>
<comment type="subcellular location">
    <subcellularLocation>
        <location evidence="1">Nucleus</location>
    </subcellularLocation>
</comment>
<feature type="region of interest" description="Disordered" evidence="3">
    <location>
        <begin position="52"/>
        <end position="101"/>
    </location>
</feature>